<name>A0ABR7KRI7_9SPHI</name>
<proteinExistence type="predicted"/>
<dbReference type="Proteomes" id="UP000652755">
    <property type="component" value="Unassembled WGS sequence"/>
</dbReference>
<reference evidence="1 2" key="1">
    <citation type="submission" date="2020-08" db="EMBL/GenBank/DDBJ databases">
        <authorList>
            <person name="Sun Q."/>
            <person name="Inoue M."/>
        </authorList>
    </citation>
    <scope>NUCLEOTIDE SEQUENCE [LARGE SCALE GENOMIC DNA]</scope>
    <source>
        <strain evidence="1 2">CCM 8938</strain>
    </source>
</reference>
<keyword evidence="2" id="KW-1185">Reference proteome</keyword>
<accession>A0ABR7KRI7</accession>
<evidence type="ECO:0008006" key="3">
    <source>
        <dbReference type="Google" id="ProtNLM"/>
    </source>
</evidence>
<comment type="caution">
    <text evidence="1">The sequence shown here is derived from an EMBL/GenBank/DDBJ whole genome shotgun (WGS) entry which is preliminary data.</text>
</comment>
<evidence type="ECO:0000313" key="1">
    <source>
        <dbReference type="EMBL" id="MBC6110691.1"/>
    </source>
</evidence>
<dbReference type="RefSeq" id="WP_187071159.1">
    <property type="nucleotide sequence ID" value="NZ_JACRYL010000007.1"/>
</dbReference>
<sequence>MKKTIYIALFVPMFLACNRNPQHQFGDRKLSIQVREARAENPAVETAFQVRVFNLSKTEGNRGKKLSEKMEYGNDSSFYRIRSGQKRYASGVMPVSTGIRDCYEYLVFFPAESGEDNSSLVYRDRYISGRTYQLSLR</sequence>
<gene>
    <name evidence="1" type="ORF">H7U22_09650</name>
</gene>
<dbReference type="PROSITE" id="PS51257">
    <property type="entry name" value="PROKAR_LIPOPROTEIN"/>
    <property type="match status" value="1"/>
</dbReference>
<protein>
    <recommendedName>
        <fullName evidence="3">Lipoprotein</fullName>
    </recommendedName>
</protein>
<dbReference type="EMBL" id="JACRYL010000007">
    <property type="protein sequence ID" value="MBC6110691.1"/>
    <property type="molecule type" value="Genomic_DNA"/>
</dbReference>
<organism evidence="1 2">
    <name type="scientific">Pedobacter fastidiosus</name>
    <dbReference type="NCBI Taxonomy" id="2765361"/>
    <lineage>
        <taxon>Bacteria</taxon>
        <taxon>Pseudomonadati</taxon>
        <taxon>Bacteroidota</taxon>
        <taxon>Sphingobacteriia</taxon>
        <taxon>Sphingobacteriales</taxon>
        <taxon>Sphingobacteriaceae</taxon>
        <taxon>Pedobacter</taxon>
    </lineage>
</organism>
<evidence type="ECO:0000313" key="2">
    <source>
        <dbReference type="Proteomes" id="UP000652755"/>
    </source>
</evidence>